<evidence type="ECO:0000259" key="5">
    <source>
        <dbReference type="Pfam" id="PF00370"/>
    </source>
</evidence>
<sequence>MTNQRYIIGIDIGTTSTKAVLFTAQGDTVCRYAVGYPLYAPTPSAAEQDPEEIFSAVITTVKKVMTVSQIEPTQLMGLSFSAAMHSLIAVDAQDKLLSGSITWADNRSARWAEKIKREQHGHEIYLRTGTPIHPMSPFVKLIWLRNEHPEIFEQARQFISIKEYVFYRFFQQYLVDYSIASATGLLNLKALDWDQEALEMAGITTAQLSQLVPTTHIVQPMQASLAQSMGILADTPTVIGANDGVLSNLGVGAIQPGMIAVTVGTSGAVRAMVDRPITDPQQRLFCYALSENHWVVGGAVNNGGIALRWVRDQLTDTEVRAAQRLGKDPYDLITMLAETVPPGSAGLIFHPYLMGERSPIWDANARGSFFGLSVNHTKAHLVRAVLEGIIFNLCLVLQALEEFTGKAERIQATGGFARSPVWRQMMADILDQEVTVPEQYESSCLGAAVLGLYALKEISSLNLVSQMVGETYRHQPIAAHVATYKKILPIYARLLKTFQNEYESLAKLQEELTLPTSTDR</sequence>
<dbReference type="RefSeq" id="WP_015184074.1">
    <property type="nucleotide sequence ID" value="NC_019738.1"/>
</dbReference>
<evidence type="ECO:0000256" key="2">
    <source>
        <dbReference type="ARBA" id="ARBA00022679"/>
    </source>
</evidence>
<dbReference type="Proteomes" id="UP000010471">
    <property type="component" value="Chromosome"/>
</dbReference>
<dbReference type="PANTHER" id="PTHR43095:SF2">
    <property type="entry name" value="GLUCONOKINASE"/>
    <property type="match status" value="1"/>
</dbReference>
<gene>
    <name evidence="7" type="ORF">Mic7113_4239</name>
</gene>
<dbReference type="CDD" id="cd07770">
    <property type="entry name" value="ASKHA_NBD_FGGY_GntK"/>
    <property type="match status" value="1"/>
</dbReference>
<dbReference type="GO" id="GO:0046316">
    <property type="term" value="F:gluconokinase activity"/>
    <property type="evidence" value="ECO:0007669"/>
    <property type="project" value="UniProtKB-EC"/>
</dbReference>
<evidence type="ECO:0000256" key="3">
    <source>
        <dbReference type="ARBA" id="ARBA00022777"/>
    </source>
</evidence>
<dbReference type="PATRIC" id="fig|1173027.3.peg.4684"/>
<keyword evidence="8" id="KW-1185">Reference proteome</keyword>
<name>K9WIB1_9CYAN</name>
<evidence type="ECO:0000259" key="6">
    <source>
        <dbReference type="Pfam" id="PF02782"/>
    </source>
</evidence>
<dbReference type="NCBIfam" id="TIGR01314">
    <property type="entry name" value="gntK_FGGY"/>
    <property type="match status" value="1"/>
</dbReference>
<dbReference type="Pfam" id="PF02782">
    <property type="entry name" value="FGGY_C"/>
    <property type="match status" value="1"/>
</dbReference>
<dbReference type="eggNOG" id="COG1070">
    <property type="taxonomic scope" value="Bacteria"/>
</dbReference>
<dbReference type="InterPro" id="IPR018483">
    <property type="entry name" value="Carb_kinase_FGGY_CS"/>
</dbReference>
<dbReference type="EC" id="2.7.1.12" evidence="7"/>
<dbReference type="EMBL" id="CP003630">
    <property type="protein sequence ID" value="AFZ19938.1"/>
    <property type="molecule type" value="Genomic_DNA"/>
</dbReference>
<feature type="domain" description="Carbohydrate kinase FGGY C-terminal" evidence="6">
    <location>
        <begin position="260"/>
        <end position="455"/>
    </location>
</feature>
<evidence type="ECO:0000313" key="8">
    <source>
        <dbReference type="Proteomes" id="UP000010471"/>
    </source>
</evidence>
<protein>
    <submittedName>
        <fullName evidence="7">Gluconate kinase, FGGY family</fullName>
        <ecNumber evidence="7">2.7.1.12</ecNumber>
    </submittedName>
</protein>
<evidence type="ECO:0000256" key="1">
    <source>
        <dbReference type="ARBA" id="ARBA00009156"/>
    </source>
</evidence>
<dbReference type="AlphaFoldDB" id="K9WIB1"/>
<evidence type="ECO:0000256" key="4">
    <source>
        <dbReference type="RuleBase" id="RU003733"/>
    </source>
</evidence>
<dbReference type="InterPro" id="IPR043129">
    <property type="entry name" value="ATPase_NBD"/>
</dbReference>
<dbReference type="STRING" id="1173027.Mic7113_4239"/>
<dbReference type="HOGENOM" id="CLU_009281_3_2_3"/>
<dbReference type="InterPro" id="IPR000577">
    <property type="entry name" value="Carb_kinase_FGGY"/>
</dbReference>
<dbReference type="InterPro" id="IPR050406">
    <property type="entry name" value="FGGY_Carb_Kinase"/>
</dbReference>
<keyword evidence="2 4" id="KW-0808">Transferase</keyword>
<dbReference type="OrthoDB" id="9805576at2"/>
<dbReference type="PIRSF" id="PIRSF000538">
    <property type="entry name" value="GlpK"/>
    <property type="match status" value="1"/>
</dbReference>
<dbReference type="SUPFAM" id="SSF53067">
    <property type="entry name" value="Actin-like ATPase domain"/>
    <property type="match status" value="2"/>
</dbReference>
<dbReference type="KEGG" id="mic:Mic7113_4239"/>
<evidence type="ECO:0000313" key="7">
    <source>
        <dbReference type="EMBL" id="AFZ19938.1"/>
    </source>
</evidence>
<dbReference type="PROSITE" id="PS00445">
    <property type="entry name" value="FGGY_KINASES_2"/>
    <property type="match status" value="1"/>
</dbReference>
<dbReference type="Gene3D" id="3.30.420.40">
    <property type="match status" value="2"/>
</dbReference>
<dbReference type="InterPro" id="IPR006002">
    <property type="entry name" value="Gluconate_kinase"/>
</dbReference>
<reference evidence="7 8" key="1">
    <citation type="submission" date="2012-06" db="EMBL/GenBank/DDBJ databases">
        <title>Finished chromosome of genome of Microcoleus sp. PCC 7113.</title>
        <authorList>
            <consortium name="US DOE Joint Genome Institute"/>
            <person name="Gugger M."/>
            <person name="Coursin T."/>
            <person name="Rippka R."/>
            <person name="Tandeau De Marsac N."/>
            <person name="Huntemann M."/>
            <person name="Wei C.-L."/>
            <person name="Han J."/>
            <person name="Detter J.C."/>
            <person name="Han C."/>
            <person name="Tapia R."/>
            <person name="Chen A."/>
            <person name="Kyrpides N."/>
            <person name="Mavromatis K."/>
            <person name="Markowitz V."/>
            <person name="Szeto E."/>
            <person name="Ivanova N."/>
            <person name="Pagani I."/>
            <person name="Pati A."/>
            <person name="Goodwin L."/>
            <person name="Nordberg H.P."/>
            <person name="Cantor M.N."/>
            <person name="Hua S.X."/>
            <person name="Woyke T."/>
            <person name="Kerfeld C.A."/>
        </authorList>
    </citation>
    <scope>NUCLEOTIDE SEQUENCE [LARGE SCALE GENOMIC DNA]</scope>
    <source>
        <strain evidence="7 8">PCC 7113</strain>
    </source>
</reference>
<proteinExistence type="inferred from homology"/>
<accession>K9WIB1</accession>
<dbReference type="InterPro" id="IPR018485">
    <property type="entry name" value="FGGY_C"/>
</dbReference>
<dbReference type="InterPro" id="IPR018484">
    <property type="entry name" value="FGGY_N"/>
</dbReference>
<comment type="similarity">
    <text evidence="1 4">Belongs to the FGGY kinase family.</text>
</comment>
<dbReference type="Pfam" id="PF00370">
    <property type="entry name" value="FGGY_N"/>
    <property type="match status" value="1"/>
</dbReference>
<dbReference type="PANTHER" id="PTHR43095">
    <property type="entry name" value="SUGAR KINASE"/>
    <property type="match status" value="1"/>
</dbReference>
<dbReference type="GO" id="GO:0019521">
    <property type="term" value="P:D-gluconate metabolic process"/>
    <property type="evidence" value="ECO:0007669"/>
    <property type="project" value="InterPro"/>
</dbReference>
<dbReference type="PROSITE" id="PS00933">
    <property type="entry name" value="FGGY_KINASES_1"/>
    <property type="match status" value="1"/>
</dbReference>
<keyword evidence="3 4" id="KW-0418">Kinase</keyword>
<feature type="domain" description="Carbohydrate kinase FGGY N-terminal" evidence="5">
    <location>
        <begin position="6"/>
        <end position="250"/>
    </location>
</feature>
<organism evidence="7 8">
    <name type="scientific">Allocoleopsis franciscana PCC 7113</name>
    <dbReference type="NCBI Taxonomy" id="1173027"/>
    <lineage>
        <taxon>Bacteria</taxon>
        <taxon>Bacillati</taxon>
        <taxon>Cyanobacteriota</taxon>
        <taxon>Cyanophyceae</taxon>
        <taxon>Coleofasciculales</taxon>
        <taxon>Coleofasciculaceae</taxon>
        <taxon>Allocoleopsis</taxon>
        <taxon>Allocoleopsis franciscana</taxon>
    </lineage>
</organism>